<dbReference type="PROSITE" id="PS51084">
    <property type="entry name" value="HIT_2"/>
    <property type="match status" value="1"/>
</dbReference>
<protein>
    <submittedName>
        <fullName evidence="5">HIT family protein</fullName>
    </submittedName>
</protein>
<reference evidence="5 6" key="1">
    <citation type="journal article" date="2020" name="Biotechnol. Biofuels">
        <title>New insights from the biogas microbiome by comprehensive genome-resolved metagenomics of nearly 1600 species originating from multiple anaerobic digesters.</title>
        <authorList>
            <person name="Campanaro S."/>
            <person name="Treu L."/>
            <person name="Rodriguez-R L.M."/>
            <person name="Kovalovszki A."/>
            <person name="Ziels R.M."/>
            <person name="Maus I."/>
            <person name="Zhu X."/>
            <person name="Kougias P.G."/>
            <person name="Basile A."/>
            <person name="Luo G."/>
            <person name="Schluter A."/>
            <person name="Konstantinidis K.T."/>
            <person name="Angelidaki I."/>
        </authorList>
    </citation>
    <scope>NUCLEOTIDE SEQUENCE [LARGE SCALE GENOMIC DNA]</scope>
    <source>
        <strain evidence="5">AS19jrsBPTG_9</strain>
    </source>
</reference>
<evidence type="ECO:0000313" key="5">
    <source>
        <dbReference type="EMBL" id="NLZ24155.1"/>
    </source>
</evidence>
<evidence type="ECO:0000259" key="4">
    <source>
        <dbReference type="PROSITE" id="PS51084"/>
    </source>
</evidence>
<dbReference type="InterPro" id="IPR019808">
    <property type="entry name" value="Histidine_triad_CS"/>
</dbReference>
<dbReference type="PRINTS" id="PR00332">
    <property type="entry name" value="HISTRIAD"/>
</dbReference>
<comment type="caution">
    <text evidence="5">The sequence shown here is derived from an EMBL/GenBank/DDBJ whole genome shotgun (WGS) entry which is preliminary data.</text>
</comment>
<name>A0A847VCM2_9BACT</name>
<feature type="domain" description="HIT" evidence="4">
    <location>
        <begin position="5"/>
        <end position="112"/>
    </location>
</feature>
<evidence type="ECO:0000256" key="2">
    <source>
        <dbReference type="PIRSR" id="PIRSR601310-3"/>
    </source>
</evidence>
<proteinExistence type="predicted"/>
<dbReference type="InterPro" id="IPR039384">
    <property type="entry name" value="HINT"/>
</dbReference>
<evidence type="ECO:0000256" key="1">
    <source>
        <dbReference type="PIRSR" id="PIRSR601310-1"/>
    </source>
</evidence>
<feature type="short sequence motif" description="Histidine triad motif" evidence="2 3">
    <location>
        <begin position="97"/>
        <end position="101"/>
    </location>
</feature>
<evidence type="ECO:0000256" key="3">
    <source>
        <dbReference type="PROSITE-ProRule" id="PRU00464"/>
    </source>
</evidence>
<dbReference type="PANTHER" id="PTHR46648:SF1">
    <property type="entry name" value="ADENOSINE 5'-MONOPHOSPHORAMIDASE HNT1"/>
    <property type="match status" value="1"/>
</dbReference>
<dbReference type="Gene3D" id="3.30.428.10">
    <property type="entry name" value="HIT-like"/>
    <property type="match status" value="1"/>
</dbReference>
<sequence>MDSCIFCKIVNGEIPSKKIYENDYVYSLLDISPQSKGHVLVIPKKHSRDIYEIDDDILCEVMKAVKKLSVNIKEKLNPEGLNIVQNSGEIAGQSVFHFHIHIIPRYKREQEYDIDEVAEELRIKEL</sequence>
<dbReference type="SUPFAM" id="SSF54197">
    <property type="entry name" value="HIT-like"/>
    <property type="match status" value="1"/>
</dbReference>
<organism evidence="5 6">
    <name type="scientific">Candidatus Dojkabacteria bacterium</name>
    <dbReference type="NCBI Taxonomy" id="2099670"/>
    <lineage>
        <taxon>Bacteria</taxon>
        <taxon>Candidatus Dojkabacteria</taxon>
    </lineage>
</organism>
<dbReference type="AlphaFoldDB" id="A0A847VCM2"/>
<dbReference type="InterPro" id="IPR011146">
    <property type="entry name" value="HIT-like"/>
</dbReference>
<feature type="active site" description="Tele-AMP-histidine intermediate" evidence="1">
    <location>
        <position position="99"/>
    </location>
</feature>
<evidence type="ECO:0000313" key="6">
    <source>
        <dbReference type="Proteomes" id="UP000564033"/>
    </source>
</evidence>
<accession>A0A847VCM2</accession>
<dbReference type="PANTHER" id="PTHR46648">
    <property type="entry name" value="HIT FAMILY PROTEIN 1"/>
    <property type="match status" value="1"/>
</dbReference>
<dbReference type="EMBL" id="JAAZIL010000006">
    <property type="protein sequence ID" value="NLZ24155.1"/>
    <property type="molecule type" value="Genomic_DNA"/>
</dbReference>
<dbReference type="Proteomes" id="UP000564033">
    <property type="component" value="Unassembled WGS sequence"/>
</dbReference>
<dbReference type="GO" id="GO:0003824">
    <property type="term" value="F:catalytic activity"/>
    <property type="evidence" value="ECO:0007669"/>
    <property type="project" value="InterPro"/>
</dbReference>
<dbReference type="Pfam" id="PF01230">
    <property type="entry name" value="HIT"/>
    <property type="match status" value="1"/>
</dbReference>
<dbReference type="InterPro" id="IPR001310">
    <property type="entry name" value="Histidine_triad_HIT"/>
</dbReference>
<gene>
    <name evidence="5" type="ORF">GX888_00170</name>
</gene>
<dbReference type="CDD" id="cd01277">
    <property type="entry name" value="HINT_subgroup"/>
    <property type="match status" value="1"/>
</dbReference>
<dbReference type="PROSITE" id="PS00892">
    <property type="entry name" value="HIT_1"/>
    <property type="match status" value="1"/>
</dbReference>
<dbReference type="InterPro" id="IPR036265">
    <property type="entry name" value="HIT-like_sf"/>
</dbReference>
<dbReference type="GO" id="GO:0009117">
    <property type="term" value="P:nucleotide metabolic process"/>
    <property type="evidence" value="ECO:0007669"/>
    <property type="project" value="TreeGrafter"/>
</dbReference>